<reference evidence="2 3" key="1">
    <citation type="submission" date="2021-07" db="EMBL/GenBank/DDBJ databases">
        <authorList>
            <consortium name="Genoscope - CEA"/>
            <person name="William W."/>
        </authorList>
    </citation>
    <scope>NUCLEOTIDE SEQUENCE [LARGE SCALE GENOMIC DNA]</scope>
</reference>
<dbReference type="AlphaFoldDB" id="A0A8D9M217"/>
<dbReference type="Gramene" id="A02p33220.2_BraZ1">
    <property type="protein sequence ID" value="A02p33220.2_BraZ1.CDS.1"/>
    <property type="gene ID" value="A02g33220.2_BraZ1"/>
</dbReference>
<gene>
    <name evidence="2" type="ORF">BRAPAZ1V2_A02P33220.2</name>
</gene>
<dbReference type="EMBL" id="LS974618">
    <property type="protein sequence ID" value="CAG7894370.1"/>
    <property type="molecule type" value="Genomic_DNA"/>
</dbReference>
<accession>A0A8D9M217</accession>
<sequence>MGIHPDYPFAHLYRIENVYLPEEVLCFLWYLCSIYTIGITFDIQWLYQYINMQLTNSKRGHKECLATFLTWFAPLFSWNGKLRKSAKATGLSFKKSKSQGGLNPFFNPHTIYFFHRPVQVNKKNRQSPRTAYSHSPQ</sequence>
<name>A0A8D9M217_BRACM</name>
<keyword evidence="1" id="KW-0812">Transmembrane</keyword>
<protein>
    <submittedName>
        <fullName evidence="2">Uncharacterized protein</fullName>
    </submittedName>
</protein>
<keyword evidence="1" id="KW-0472">Membrane</keyword>
<evidence type="ECO:0000256" key="1">
    <source>
        <dbReference type="SAM" id="Phobius"/>
    </source>
</evidence>
<evidence type="ECO:0000313" key="3">
    <source>
        <dbReference type="Proteomes" id="UP000694005"/>
    </source>
</evidence>
<dbReference type="Proteomes" id="UP000694005">
    <property type="component" value="Chromosome A02"/>
</dbReference>
<organism evidence="2 3">
    <name type="scientific">Brassica campestris</name>
    <name type="common">Field mustard</name>
    <dbReference type="NCBI Taxonomy" id="3711"/>
    <lineage>
        <taxon>Eukaryota</taxon>
        <taxon>Viridiplantae</taxon>
        <taxon>Streptophyta</taxon>
        <taxon>Embryophyta</taxon>
        <taxon>Tracheophyta</taxon>
        <taxon>Spermatophyta</taxon>
        <taxon>Magnoliopsida</taxon>
        <taxon>eudicotyledons</taxon>
        <taxon>Gunneridae</taxon>
        <taxon>Pentapetalae</taxon>
        <taxon>rosids</taxon>
        <taxon>malvids</taxon>
        <taxon>Brassicales</taxon>
        <taxon>Brassicaceae</taxon>
        <taxon>Brassiceae</taxon>
        <taxon>Brassica</taxon>
    </lineage>
</organism>
<proteinExistence type="predicted"/>
<feature type="transmembrane region" description="Helical" evidence="1">
    <location>
        <begin position="27"/>
        <end position="50"/>
    </location>
</feature>
<evidence type="ECO:0000313" key="2">
    <source>
        <dbReference type="EMBL" id="CAG7894370.1"/>
    </source>
</evidence>
<keyword evidence="1" id="KW-1133">Transmembrane helix</keyword>